<dbReference type="PANTHER" id="PTHR30023:SF0">
    <property type="entry name" value="PENICILLIN-SENSITIVE CARBOXYPEPTIDASE A"/>
    <property type="match status" value="1"/>
</dbReference>
<dbReference type="InterPro" id="IPR012338">
    <property type="entry name" value="Beta-lactam/transpept-like"/>
</dbReference>
<dbReference type="PRINTS" id="PR00922">
    <property type="entry name" value="DADACBPTASE3"/>
</dbReference>
<sequence>MLKKWITLLALAMSSSWAAETTMQALPLGVSNALKAAKIPADAISIAMLPLDGAGQAQFYRADVPSNPASTMKLITTYAGLELLGPAWQWRTELRANALPNKNGVLEGPVYLKGSGDPKLTLERMWLLVRDLKAAGVDEIRGDVVLDRSAFVIDEKEPAFDDDGEASDRPFMVKPDALLTNFKSIRLRIRSDGERVRVSAEPDWPEVRLSNQLTIAAGGSCDAWQKRVQFRTGQATPQLMLQLVGEIPAGCIGDKYMSVFDAPTYTYQLFRNLWLEAGGKISGKMQLGVTPSSSVLLASSQSDSLTNTIRDINKYSNNMMARQLYLTLGAVQGLPQDGANSAVRASSVIHRWLSGKGLHYQELVLENGAGLSRKEQISARHLAELLKDAWQSPLAAEFIASLPIIGLDGTMKKRLKDESSAGQGHIKTGTLKDVRAVAGYIRDAQGKTWAVVAMINHNNAPAGMAALDELLQSVRKTPALN</sequence>
<evidence type="ECO:0000256" key="3">
    <source>
        <dbReference type="SAM" id="SignalP"/>
    </source>
</evidence>
<proteinExistence type="inferred from homology"/>
<accession>A0ABS8BK03</accession>
<evidence type="ECO:0000256" key="2">
    <source>
        <dbReference type="ARBA" id="ARBA00022801"/>
    </source>
</evidence>
<dbReference type="PANTHER" id="PTHR30023">
    <property type="entry name" value="D-ALANYL-D-ALANINE CARBOXYPEPTIDASE"/>
    <property type="match status" value="1"/>
</dbReference>
<gene>
    <name evidence="4" type="primary">dacB</name>
    <name evidence="4" type="ORF">LG219_07015</name>
</gene>
<organism evidence="4 5">
    <name type="scientific">Deefgea salmonis</name>
    <dbReference type="NCBI Taxonomy" id="2875502"/>
    <lineage>
        <taxon>Bacteria</taxon>
        <taxon>Pseudomonadati</taxon>
        <taxon>Pseudomonadota</taxon>
        <taxon>Betaproteobacteria</taxon>
        <taxon>Neisseriales</taxon>
        <taxon>Chitinibacteraceae</taxon>
        <taxon>Deefgea</taxon>
    </lineage>
</organism>
<dbReference type="InterPro" id="IPR000667">
    <property type="entry name" value="Peptidase_S13"/>
</dbReference>
<dbReference type="GO" id="GO:0009002">
    <property type="term" value="F:serine-type D-Ala-D-Ala carboxypeptidase activity"/>
    <property type="evidence" value="ECO:0007669"/>
    <property type="project" value="UniProtKB-EC"/>
</dbReference>
<dbReference type="Gene3D" id="3.50.80.20">
    <property type="entry name" value="D-Ala-D-Ala carboxypeptidase C, peptidase S13"/>
    <property type="match status" value="1"/>
</dbReference>
<keyword evidence="2 4" id="KW-0378">Hydrolase</keyword>
<dbReference type="EC" id="3.4.16.4" evidence="4"/>
<reference evidence="4 5" key="1">
    <citation type="submission" date="2021-10" db="EMBL/GenBank/DDBJ databases">
        <authorList>
            <person name="Chen M."/>
        </authorList>
    </citation>
    <scope>NUCLEOTIDE SEQUENCE [LARGE SCALE GENOMIC DNA]</scope>
    <source>
        <strain evidence="4 5">H3-26</strain>
    </source>
</reference>
<feature type="signal peptide" evidence="3">
    <location>
        <begin position="1"/>
        <end position="18"/>
    </location>
</feature>
<protein>
    <submittedName>
        <fullName evidence="4">D-alanyl-D-alanine carboxypeptidase/D-alanyl-D-alanine-endopeptidase</fullName>
        <ecNumber evidence="4">3.4.16.4</ecNumber>
    </submittedName>
</protein>
<keyword evidence="4" id="KW-0121">Carboxypeptidase</keyword>
<name>A0ABS8BK03_9NEIS</name>
<evidence type="ECO:0000256" key="1">
    <source>
        <dbReference type="ARBA" id="ARBA00006096"/>
    </source>
</evidence>
<dbReference type="RefSeq" id="WP_226763808.1">
    <property type="nucleotide sequence ID" value="NZ_JAJAWG010000003.1"/>
</dbReference>
<keyword evidence="4" id="KW-0645">Protease</keyword>
<dbReference type="EMBL" id="JAJAWG010000003">
    <property type="protein sequence ID" value="MCB5196029.1"/>
    <property type="molecule type" value="Genomic_DNA"/>
</dbReference>
<dbReference type="Pfam" id="PF02113">
    <property type="entry name" value="Peptidase_S13"/>
    <property type="match status" value="1"/>
</dbReference>
<keyword evidence="3" id="KW-0732">Signal</keyword>
<dbReference type="SUPFAM" id="SSF56601">
    <property type="entry name" value="beta-lactamase/transpeptidase-like"/>
    <property type="match status" value="1"/>
</dbReference>
<dbReference type="Proteomes" id="UP001198034">
    <property type="component" value="Unassembled WGS sequence"/>
</dbReference>
<evidence type="ECO:0000313" key="4">
    <source>
        <dbReference type="EMBL" id="MCB5196029.1"/>
    </source>
</evidence>
<dbReference type="Gene3D" id="3.40.710.10">
    <property type="entry name" value="DD-peptidase/beta-lactamase superfamily"/>
    <property type="match status" value="1"/>
</dbReference>
<comment type="similarity">
    <text evidence="1">Belongs to the peptidase S13 family.</text>
</comment>
<evidence type="ECO:0000313" key="5">
    <source>
        <dbReference type="Proteomes" id="UP001198034"/>
    </source>
</evidence>
<keyword evidence="5" id="KW-1185">Reference proteome</keyword>
<feature type="chain" id="PRO_5047292039" evidence="3">
    <location>
        <begin position="19"/>
        <end position="481"/>
    </location>
</feature>
<dbReference type="NCBIfam" id="TIGR00666">
    <property type="entry name" value="PBP4"/>
    <property type="match status" value="1"/>
</dbReference>
<comment type="caution">
    <text evidence="4">The sequence shown here is derived from an EMBL/GenBank/DDBJ whole genome shotgun (WGS) entry which is preliminary data.</text>
</comment>